<dbReference type="Pfam" id="PF14497">
    <property type="entry name" value="GST_C_3"/>
    <property type="match status" value="1"/>
</dbReference>
<dbReference type="InterPro" id="IPR036249">
    <property type="entry name" value="Thioredoxin-like_sf"/>
</dbReference>
<accession>A0AAD4BKJ8</accession>
<dbReference type="InterPro" id="IPR010987">
    <property type="entry name" value="Glutathione-S-Trfase_C-like"/>
</dbReference>
<reference evidence="3" key="1">
    <citation type="submission" date="2019-10" db="EMBL/GenBank/DDBJ databases">
        <authorList>
            <consortium name="DOE Joint Genome Institute"/>
            <person name="Kuo A."/>
            <person name="Miyauchi S."/>
            <person name="Kiss E."/>
            <person name="Drula E."/>
            <person name="Kohler A."/>
            <person name="Sanchez-Garcia M."/>
            <person name="Andreopoulos B."/>
            <person name="Barry K.W."/>
            <person name="Bonito G."/>
            <person name="Buee M."/>
            <person name="Carver A."/>
            <person name="Chen C."/>
            <person name="Cichocki N."/>
            <person name="Clum A."/>
            <person name="Culley D."/>
            <person name="Crous P.W."/>
            <person name="Fauchery L."/>
            <person name="Girlanda M."/>
            <person name="Hayes R."/>
            <person name="Keri Z."/>
            <person name="LaButti K."/>
            <person name="Lipzen A."/>
            <person name="Lombard V."/>
            <person name="Magnuson J."/>
            <person name="Maillard F."/>
            <person name="Morin E."/>
            <person name="Murat C."/>
            <person name="Nolan M."/>
            <person name="Ohm R."/>
            <person name="Pangilinan J."/>
            <person name="Pereira M."/>
            <person name="Perotto S."/>
            <person name="Peter M."/>
            <person name="Riley R."/>
            <person name="Sitrit Y."/>
            <person name="Stielow B."/>
            <person name="Szollosi G."/>
            <person name="Zifcakova L."/>
            <person name="Stursova M."/>
            <person name="Spatafora J.W."/>
            <person name="Tedersoo L."/>
            <person name="Vaario L.-M."/>
            <person name="Yamada A."/>
            <person name="Yan M."/>
            <person name="Wang P."/>
            <person name="Xu J."/>
            <person name="Bruns T."/>
            <person name="Baldrian P."/>
            <person name="Vilgalys R."/>
            <person name="Henrissat B."/>
            <person name="Grigoriev I.V."/>
            <person name="Hibbett D."/>
            <person name="Nagy L.G."/>
            <person name="Martin F.M."/>
        </authorList>
    </citation>
    <scope>NUCLEOTIDE SEQUENCE</scope>
    <source>
        <strain evidence="3">BED1</strain>
    </source>
</reference>
<dbReference type="GO" id="GO:0005634">
    <property type="term" value="C:nucleus"/>
    <property type="evidence" value="ECO:0007669"/>
    <property type="project" value="TreeGrafter"/>
</dbReference>
<dbReference type="InterPro" id="IPR050802">
    <property type="entry name" value="EF-GSTs"/>
</dbReference>
<dbReference type="AlphaFoldDB" id="A0AAD4BKJ8"/>
<dbReference type="PROSITE" id="PS50404">
    <property type="entry name" value="GST_NTER"/>
    <property type="match status" value="1"/>
</dbReference>
<evidence type="ECO:0000259" key="2">
    <source>
        <dbReference type="PROSITE" id="PS50405"/>
    </source>
</evidence>
<gene>
    <name evidence="3" type="ORF">L210DRAFT_3650174</name>
</gene>
<dbReference type="Proteomes" id="UP001194468">
    <property type="component" value="Unassembled WGS sequence"/>
</dbReference>
<dbReference type="GO" id="GO:0006414">
    <property type="term" value="P:translational elongation"/>
    <property type="evidence" value="ECO:0007669"/>
    <property type="project" value="TreeGrafter"/>
</dbReference>
<dbReference type="Pfam" id="PF02798">
    <property type="entry name" value="GST_N"/>
    <property type="match status" value="1"/>
</dbReference>
<dbReference type="Gene3D" id="3.40.30.10">
    <property type="entry name" value="Glutaredoxin"/>
    <property type="match status" value="1"/>
</dbReference>
<dbReference type="SUPFAM" id="SSF52833">
    <property type="entry name" value="Thioredoxin-like"/>
    <property type="match status" value="1"/>
</dbReference>
<dbReference type="SUPFAM" id="SSF47616">
    <property type="entry name" value="GST C-terminal domain-like"/>
    <property type="match status" value="1"/>
</dbReference>
<protein>
    <submittedName>
        <fullName evidence="3">Glutathione S-transferase C-terminal-like protein</fullName>
    </submittedName>
</protein>
<feature type="domain" description="GST C-terminal" evidence="2">
    <location>
        <begin position="87"/>
        <end position="214"/>
    </location>
</feature>
<keyword evidence="4" id="KW-1185">Reference proteome</keyword>
<dbReference type="FunFam" id="3.40.30.10:FF:000142">
    <property type="entry name" value="Elongation factor 1 gamma"/>
    <property type="match status" value="1"/>
</dbReference>
<dbReference type="InterPro" id="IPR004045">
    <property type="entry name" value="Glutathione_S-Trfase_N"/>
</dbReference>
<dbReference type="InterPro" id="IPR040079">
    <property type="entry name" value="Glutathione_S-Trfase"/>
</dbReference>
<organism evidence="3 4">
    <name type="scientific">Boletus edulis BED1</name>
    <dbReference type="NCBI Taxonomy" id="1328754"/>
    <lineage>
        <taxon>Eukaryota</taxon>
        <taxon>Fungi</taxon>
        <taxon>Dikarya</taxon>
        <taxon>Basidiomycota</taxon>
        <taxon>Agaricomycotina</taxon>
        <taxon>Agaricomycetes</taxon>
        <taxon>Agaricomycetidae</taxon>
        <taxon>Boletales</taxon>
        <taxon>Boletineae</taxon>
        <taxon>Boletaceae</taxon>
        <taxon>Boletoideae</taxon>
        <taxon>Boletus</taxon>
    </lineage>
</organism>
<evidence type="ECO:0000259" key="1">
    <source>
        <dbReference type="PROSITE" id="PS50404"/>
    </source>
</evidence>
<dbReference type="PROSITE" id="PS50405">
    <property type="entry name" value="GST_CTER"/>
    <property type="match status" value="1"/>
</dbReference>
<dbReference type="GO" id="GO:0005737">
    <property type="term" value="C:cytoplasm"/>
    <property type="evidence" value="ECO:0007669"/>
    <property type="project" value="TreeGrafter"/>
</dbReference>
<sequence length="225" mass="24891">MAPIGTLWGFSHQIQTKVIRSVAALNDLELEQPQWNWSDRPAGFTSTFTYGKIPAFEGSDGFKLIEGATIARYVCGLGTKVNLLGSDAKEIALIDQWMHFSEQEIGAPSHNILGVIYGVSGPFNREVLDKQAERLVRALTYVETYLATRSSDYLISDSVTLADFFLAGEVYGCCHASLGAAERAKYPSIFAHLAKVTGNEKVKEFWGTEDFTEVAVTEPRELPRF</sequence>
<dbReference type="SFLD" id="SFLDS00019">
    <property type="entry name" value="Glutathione_Transferase_(cytos"/>
    <property type="match status" value="1"/>
</dbReference>
<dbReference type="InterPro" id="IPR004046">
    <property type="entry name" value="GST_C"/>
</dbReference>
<name>A0AAD4BKJ8_BOLED</name>
<proteinExistence type="predicted"/>
<dbReference type="PANTHER" id="PTHR43986">
    <property type="entry name" value="ELONGATION FACTOR 1-GAMMA"/>
    <property type="match status" value="1"/>
</dbReference>
<dbReference type="PANTHER" id="PTHR43986:SF1">
    <property type="entry name" value="ELONGATION FACTOR 1-GAMMA"/>
    <property type="match status" value="1"/>
</dbReference>
<dbReference type="Gene3D" id="1.20.1050.10">
    <property type="match status" value="1"/>
</dbReference>
<feature type="domain" description="GST N-terminal" evidence="1">
    <location>
        <begin position="3"/>
        <end position="82"/>
    </location>
</feature>
<dbReference type="EMBL" id="WHUW01000038">
    <property type="protein sequence ID" value="KAF8432710.1"/>
    <property type="molecule type" value="Genomic_DNA"/>
</dbReference>
<comment type="caution">
    <text evidence="3">The sequence shown here is derived from an EMBL/GenBank/DDBJ whole genome shotgun (WGS) entry which is preliminary data.</text>
</comment>
<reference evidence="3" key="2">
    <citation type="journal article" date="2020" name="Nat. Commun.">
        <title>Large-scale genome sequencing of mycorrhizal fungi provides insights into the early evolution of symbiotic traits.</title>
        <authorList>
            <person name="Miyauchi S."/>
            <person name="Kiss E."/>
            <person name="Kuo A."/>
            <person name="Drula E."/>
            <person name="Kohler A."/>
            <person name="Sanchez-Garcia M."/>
            <person name="Morin E."/>
            <person name="Andreopoulos B."/>
            <person name="Barry K.W."/>
            <person name="Bonito G."/>
            <person name="Buee M."/>
            <person name="Carver A."/>
            <person name="Chen C."/>
            <person name="Cichocki N."/>
            <person name="Clum A."/>
            <person name="Culley D."/>
            <person name="Crous P.W."/>
            <person name="Fauchery L."/>
            <person name="Girlanda M."/>
            <person name="Hayes R.D."/>
            <person name="Keri Z."/>
            <person name="LaButti K."/>
            <person name="Lipzen A."/>
            <person name="Lombard V."/>
            <person name="Magnuson J."/>
            <person name="Maillard F."/>
            <person name="Murat C."/>
            <person name="Nolan M."/>
            <person name="Ohm R.A."/>
            <person name="Pangilinan J."/>
            <person name="Pereira M.F."/>
            <person name="Perotto S."/>
            <person name="Peter M."/>
            <person name="Pfister S."/>
            <person name="Riley R."/>
            <person name="Sitrit Y."/>
            <person name="Stielow J.B."/>
            <person name="Szollosi G."/>
            <person name="Zifcakova L."/>
            <person name="Stursova M."/>
            <person name="Spatafora J.W."/>
            <person name="Tedersoo L."/>
            <person name="Vaario L.M."/>
            <person name="Yamada A."/>
            <person name="Yan M."/>
            <person name="Wang P."/>
            <person name="Xu J."/>
            <person name="Bruns T."/>
            <person name="Baldrian P."/>
            <person name="Vilgalys R."/>
            <person name="Dunand C."/>
            <person name="Henrissat B."/>
            <person name="Grigoriev I.V."/>
            <person name="Hibbett D."/>
            <person name="Nagy L.G."/>
            <person name="Martin F.M."/>
        </authorList>
    </citation>
    <scope>NUCLEOTIDE SEQUENCE</scope>
    <source>
        <strain evidence="3">BED1</strain>
    </source>
</reference>
<evidence type="ECO:0000313" key="3">
    <source>
        <dbReference type="EMBL" id="KAF8432710.1"/>
    </source>
</evidence>
<dbReference type="InterPro" id="IPR036282">
    <property type="entry name" value="Glutathione-S-Trfase_C_sf"/>
</dbReference>
<evidence type="ECO:0000313" key="4">
    <source>
        <dbReference type="Proteomes" id="UP001194468"/>
    </source>
</evidence>